<reference evidence="1 2" key="1">
    <citation type="journal article" date="2013" name="Int. J. Syst. Evol. Microbiol.">
        <title>Tumebacillus flagellatus sp. nov., an alpha-amylase/pullulanase-producing bacterium isolated from cassava wastewater.</title>
        <authorList>
            <person name="Wang Q."/>
            <person name="Xie N."/>
            <person name="Qin Y."/>
            <person name="Shen N."/>
            <person name="Zhu J."/>
            <person name="Mi H."/>
            <person name="Huang R."/>
        </authorList>
    </citation>
    <scope>NUCLEOTIDE SEQUENCE [LARGE SCALE GENOMIC DNA]</scope>
    <source>
        <strain evidence="1 2">GST4</strain>
    </source>
</reference>
<dbReference type="STRING" id="1157490.EL26_08055"/>
<dbReference type="RefSeq" id="WP_038086298.1">
    <property type="nucleotide sequence ID" value="NZ_JMIR01000008.1"/>
</dbReference>
<keyword evidence="2" id="KW-1185">Reference proteome</keyword>
<dbReference type="InterPro" id="IPR029032">
    <property type="entry name" value="AhpD-like"/>
</dbReference>
<gene>
    <name evidence="1" type="ORF">EL26_08055</name>
</gene>
<name>A0A074LTH0_9BACL</name>
<accession>A0A074LTH0</accession>
<protein>
    <recommendedName>
        <fullName evidence="3">Carboxymuconolactone decarboxylase-like domain-containing protein</fullName>
    </recommendedName>
</protein>
<dbReference type="EMBL" id="JMIR01000008">
    <property type="protein sequence ID" value="KEO83860.1"/>
    <property type="molecule type" value="Genomic_DNA"/>
</dbReference>
<dbReference type="Proteomes" id="UP000027931">
    <property type="component" value="Unassembled WGS sequence"/>
</dbReference>
<evidence type="ECO:0000313" key="1">
    <source>
        <dbReference type="EMBL" id="KEO83860.1"/>
    </source>
</evidence>
<dbReference type="Gene3D" id="1.20.1290.10">
    <property type="entry name" value="AhpD-like"/>
    <property type="match status" value="1"/>
</dbReference>
<sequence length="79" mass="8834">MSIIKPVTNEQVEQDLQAAFARSEANSGSSNMLRTYAHNQELAKAFSAYYSALWNKGTVNPVLKEMLRYRAATVGECVY</sequence>
<evidence type="ECO:0000313" key="2">
    <source>
        <dbReference type="Proteomes" id="UP000027931"/>
    </source>
</evidence>
<comment type="caution">
    <text evidence="1">The sequence shown here is derived from an EMBL/GenBank/DDBJ whole genome shotgun (WGS) entry which is preliminary data.</text>
</comment>
<evidence type="ECO:0008006" key="3">
    <source>
        <dbReference type="Google" id="ProtNLM"/>
    </source>
</evidence>
<dbReference type="SUPFAM" id="SSF69118">
    <property type="entry name" value="AhpD-like"/>
    <property type="match status" value="1"/>
</dbReference>
<organism evidence="1 2">
    <name type="scientific">Tumebacillus flagellatus</name>
    <dbReference type="NCBI Taxonomy" id="1157490"/>
    <lineage>
        <taxon>Bacteria</taxon>
        <taxon>Bacillati</taxon>
        <taxon>Bacillota</taxon>
        <taxon>Bacilli</taxon>
        <taxon>Bacillales</taxon>
        <taxon>Alicyclobacillaceae</taxon>
        <taxon>Tumebacillus</taxon>
    </lineage>
</organism>
<proteinExistence type="predicted"/>
<dbReference type="OrthoDB" id="4704294at2"/>
<dbReference type="AlphaFoldDB" id="A0A074LTH0"/>